<evidence type="ECO:0000313" key="8">
    <source>
        <dbReference type="EMBL" id="MFC4233112.1"/>
    </source>
</evidence>
<accession>A0ABV8PYQ9</accession>
<dbReference type="PANTHER" id="PTHR32309">
    <property type="entry name" value="TYROSINE-PROTEIN KINASE"/>
    <property type="match status" value="1"/>
</dbReference>
<keyword evidence="9" id="KW-1185">Reference proteome</keyword>
<reference evidence="9" key="1">
    <citation type="journal article" date="2019" name="Int. J. Syst. Evol. Microbiol.">
        <title>The Global Catalogue of Microorganisms (GCM) 10K type strain sequencing project: providing services to taxonomists for standard genome sequencing and annotation.</title>
        <authorList>
            <consortium name="The Broad Institute Genomics Platform"/>
            <consortium name="The Broad Institute Genome Sequencing Center for Infectious Disease"/>
            <person name="Wu L."/>
            <person name="Ma J."/>
        </authorList>
    </citation>
    <scope>NUCLEOTIDE SEQUENCE [LARGE SCALE GENOMIC DNA]</scope>
    <source>
        <strain evidence="9">CECT 8010</strain>
    </source>
</reference>
<evidence type="ECO:0000259" key="7">
    <source>
        <dbReference type="Pfam" id="PF02706"/>
    </source>
</evidence>
<keyword evidence="2" id="KW-1003">Cell membrane</keyword>
<evidence type="ECO:0000256" key="5">
    <source>
        <dbReference type="ARBA" id="ARBA00023136"/>
    </source>
</evidence>
<evidence type="ECO:0000256" key="3">
    <source>
        <dbReference type="ARBA" id="ARBA00022692"/>
    </source>
</evidence>
<organism evidence="8 9">
    <name type="scientific">Parasediminibacterium paludis</name>
    <dbReference type="NCBI Taxonomy" id="908966"/>
    <lineage>
        <taxon>Bacteria</taxon>
        <taxon>Pseudomonadati</taxon>
        <taxon>Bacteroidota</taxon>
        <taxon>Chitinophagia</taxon>
        <taxon>Chitinophagales</taxon>
        <taxon>Chitinophagaceae</taxon>
        <taxon>Parasediminibacterium</taxon>
    </lineage>
</organism>
<evidence type="ECO:0000256" key="4">
    <source>
        <dbReference type="ARBA" id="ARBA00022989"/>
    </source>
</evidence>
<dbReference type="RefSeq" id="WP_379015246.1">
    <property type="nucleotide sequence ID" value="NZ_JBHSDC010000029.1"/>
</dbReference>
<name>A0ABV8PYQ9_9BACT</name>
<dbReference type="InterPro" id="IPR050445">
    <property type="entry name" value="Bact_polysacc_biosynth/exp"/>
</dbReference>
<evidence type="ECO:0000256" key="6">
    <source>
        <dbReference type="SAM" id="Phobius"/>
    </source>
</evidence>
<keyword evidence="5 6" id="KW-0472">Membrane</keyword>
<evidence type="ECO:0000256" key="2">
    <source>
        <dbReference type="ARBA" id="ARBA00022475"/>
    </source>
</evidence>
<dbReference type="EMBL" id="JBHSDC010000029">
    <property type="protein sequence ID" value="MFC4233112.1"/>
    <property type="molecule type" value="Genomic_DNA"/>
</dbReference>
<evidence type="ECO:0000256" key="1">
    <source>
        <dbReference type="ARBA" id="ARBA00004651"/>
    </source>
</evidence>
<feature type="domain" description="Polysaccharide chain length determinant N-terminal" evidence="7">
    <location>
        <begin position="20"/>
        <end position="105"/>
    </location>
</feature>
<dbReference type="Pfam" id="PF02706">
    <property type="entry name" value="Wzz"/>
    <property type="match status" value="1"/>
</dbReference>
<proteinExistence type="predicted"/>
<keyword evidence="4 6" id="KW-1133">Transmembrane helix</keyword>
<feature type="transmembrane region" description="Helical" evidence="6">
    <location>
        <begin position="27"/>
        <end position="46"/>
    </location>
</feature>
<sequence length="352" mass="40266">MSSNQYSFNDFLKSLKFWYSIIQIKKLYIYSAVIIGFIIGFFYAFMAKPEYKAELLFANETSSENISNYSSIAAQFGLSLGGGGNAFEGDNLIELFKSRFLIEKTLLTKTSFDNGRTSVLFIDYYLLTKGMYEKWRKSNILMRSIFQNGWETPNRNRDSVLKMISASFLKNGLTVEKISKNSSMISASFVDDNELFAKMFLETLTQNAVNYYTNYKVSKAQQNLSVLKKQTDSLKIILSGNIENLAEQTDLNLNLTRQLPKINSQRRQIDLQASSAMYIEILKNMELAEINLRKATPFIQIIDTPKFPLENKKLGKIKTTLLGGLLAFLLVTSFFIGKEIVNRLFIQELDEK</sequence>
<dbReference type="Proteomes" id="UP001595906">
    <property type="component" value="Unassembled WGS sequence"/>
</dbReference>
<gene>
    <name evidence="8" type="ORF">ACFOW1_14515</name>
</gene>
<comment type="subcellular location">
    <subcellularLocation>
        <location evidence="1">Cell membrane</location>
        <topology evidence="1">Multi-pass membrane protein</topology>
    </subcellularLocation>
</comment>
<feature type="transmembrane region" description="Helical" evidence="6">
    <location>
        <begin position="319"/>
        <end position="337"/>
    </location>
</feature>
<comment type="caution">
    <text evidence="8">The sequence shown here is derived from an EMBL/GenBank/DDBJ whole genome shotgun (WGS) entry which is preliminary data.</text>
</comment>
<dbReference type="PANTHER" id="PTHR32309:SF31">
    <property type="entry name" value="CAPSULAR EXOPOLYSACCHARIDE FAMILY"/>
    <property type="match status" value="1"/>
</dbReference>
<keyword evidence="3 6" id="KW-0812">Transmembrane</keyword>
<dbReference type="InterPro" id="IPR003856">
    <property type="entry name" value="LPS_length_determ_N"/>
</dbReference>
<protein>
    <submittedName>
        <fullName evidence="8">Wzz/FepE/Etk N-terminal domain-containing protein</fullName>
    </submittedName>
</protein>
<evidence type="ECO:0000313" key="9">
    <source>
        <dbReference type="Proteomes" id="UP001595906"/>
    </source>
</evidence>